<protein>
    <submittedName>
        <fullName evidence="1">Uncharacterized protein</fullName>
    </submittedName>
</protein>
<dbReference type="Proteomes" id="UP001189429">
    <property type="component" value="Unassembled WGS sequence"/>
</dbReference>
<dbReference type="EMBL" id="CAUYUJ010015311">
    <property type="protein sequence ID" value="CAK0852413.1"/>
    <property type="molecule type" value="Genomic_DNA"/>
</dbReference>
<reference evidence="1" key="1">
    <citation type="submission" date="2023-10" db="EMBL/GenBank/DDBJ databases">
        <authorList>
            <person name="Chen Y."/>
            <person name="Shah S."/>
            <person name="Dougan E. K."/>
            <person name="Thang M."/>
            <person name="Chan C."/>
        </authorList>
    </citation>
    <scope>NUCLEOTIDE SEQUENCE [LARGE SCALE GENOMIC DNA]</scope>
</reference>
<gene>
    <name evidence="1" type="ORF">PCOR1329_LOCUS44206</name>
</gene>
<keyword evidence="2" id="KW-1185">Reference proteome</keyword>
<comment type="caution">
    <text evidence="1">The sequence shown here is derived from an EMBL/GenBank/DDBJ whole genome shotgun (WGS) entry which is preliminary data.</text>
</comment>
<accession>A0ABN9U0W6</accession>
<organism evidence="1 2">
    <name type="scientific">Prorocentrum cordatum</name>
    <dbReference type="NCBI Taxonomy" id="2364126"/>
    <lineage>
        <taxon>Eukaryota</taxon>
        <taxon>Sar</taxon>
        <taxon>Alveolata</taxon>
        <taxon>Dinophyceae</taxon>
        <taxon>Prorocentrales</taxon>
        <taxon>Prorocentraceae</taxon>
        <taxon>Prorocentrum</taxon>
    </lineage>
</organism>
<name>A0ABN9U0W6_9DINO</name>
<evidence type="ECO:0000313" key="2">
    <source>
        <dbReference type="Proteomes" id="UP001189429"/>
    </source>
</evidence>
<sequence>MKSDGALFVVQVDADVASWRSEAFAAQDSHAIVDLDVIEALVVIKGFEMLQDLEVSAVIIDHLEVNGVICECLKVTDLFCECMEVTVPTLVVLEVPVGICECVEVPIVMVECEKVMDVTLGLEAIEGLEEMQGLAVVKGLDASVGVPGPGGDHRNLRVSGVDACSEMTVVFVVCLGMIVHMVDRSLGLPSSLVRLEVTAVVGCVEVPFVIQGLDVVEGLGVGDGLVAIKGLEVFEGA</sequence>
<evidence type="ECO:0000313" key="1">
    <source>
        <dbReference type="EMBL" id="CAK0852413.1"/>
    </source>
</evidence>
<proteinExistence type="predicted"/>